<dbReference type="KEGG" id="sat:SYN_00537"/>
<dbReference type="FunCoup" id="Q2LR09">
    <property type="interactions" value="25"/>
</dbReference>
<dbReference type="InParanoid" id="Q2LR09"/>
<dbReference type="PANTHER" id="PTHR30373:SF2">
    <property type="entry name" value="UPF0603 PROTEIN YGCG"/>
    <property type="match status" value="1"/>
</dbReference>
<evidence type="ECO:0000259" key="1">
    <source>
        <dbReference type="Pfam" id="PF04536"/>
    </source>
</evidence>
<dbReference type="STRING" id="56780.SYN_00537"/>
<feature type="domain" description="TPM" evidence="1">
    <location>
        <begin position="45"/>
        <end position="166"/>
    </location>
</feature>
<protein>
    <submittedName>
        <fullName evidence="2">Beta-propeller domain of methanol dehydrogenase type protein</fullName>
    </submittedName>
</protein>
<gene>
    <name evidence="2" type="ORF">SYN_00537</name>
</gene>
<dbReference type="Pfam" id="PF04536">
    <property type="entry name" value="TPM_phosphatase"/>
    <property type="match status" value="1"/>
</dbReference>
<evidence type="ECO:0000313" key="3">
    <source>
        <dbReference type="Proteomes" id="UP000001933"/>
    </source>
</evidence>
<dbReference type="InterPro" id="IPR007621">
    <property type="entry name" value="TPM_dom"/>
</dbReference>
<dbReference type="Gene3D" id="3.10.310.50">
    <property type="match status" value="1"/>
</dbReference>
<reference evidence="2 3" key="1">
    <citation type="journal article" date="2007" name="Proc. Natl. Acad. Sci. U.S.A.">
        <title>The genome of Syntrophus aciditrophicus: life at the thermodynamic limit of microbial growth.</title>
        <authorList>
            <person name="McInerney M.J."/>
            <person name="Rohlin L."/>
            <person name="Mouttaki H."/>
            <person name="Kim U."/>
            <person name="Krupp R.S."/>
            <person name="Rios-Hernandez L."/>
            <person name="Sieber J."/>
            <person name="Struchtemeyer C.G."/>
            <person name="Bhattacharyya A."/>
            <person name="Campbell J.W."/>
            <person name="Gunsalus R.P."/>
        </authorList>
    </citation>
    <scope>NUCLEOTIDE SEQUENCE [LARGE SCALE GENOMIC DNA]</scope>
    <source>
        <strain evidence="2 3">SB</strain>
    </source>
</reference>
<sequence length="268" mass="28234">MINRDPCFIWPLRAVVFIFLTILAVLLNSRPSLAQDTFPSPQGAVNDFAGVISAADAVRMEDLAREVLDKTGTSVVVATVKSIGDNDLNDYVNRLYQAWGIGGKGEDRGVLIFLTFQERKIRIETGYGVEGILPDGRVGAILDQNVVPYLKKGEYSLGLVRAATAVSLILAQEAGVTLTGTPTVPQPVNRPANQGGGYGPWLFLLLIFLFVMGSRRGRESLPLILMMLLSGSGRRGGGGDFDGFGSFGGGFGGFGGGSSGGGGASRGF</sequence>
<dbReference type="PANTHER" id="PTHR30373">
    <property type="entry name" value="UPF0603 PROTEIN YGCG"/>
    <property type="match status" value="1"/>
</dbReference>
<dbReference type="Proteomes" id="UP000001933">
    <property type="component" value="Chromosome"/>
</dbReference>
<dbReference type="AlphaFoldDB" id="Q2LR09"/>
<evidence type="ECO:0000313" key="2">
    <source>
        <dbReference type="EMBL" id="ABC76518.1"/>
    </source>
</evidence>
<dbReference type="EMBL" id="CP000252">
    <property type="protein sequence ID" value="ABC76518.1"/>
    <property type="molecule type" value="Genomic_DNA"/>
</dbReference>
<proteinExistence type="predicted"/>
<name>Q2LR09_SYNAS</name>
<dbReference type="OrthoDB" id="9810918at2"/>
<dbReference type="RefSeq" id="WP_011416552.1">
    <property type="nucleotide sequence ID" value="NC_007759.1"/>
</dbReference>
<keyword evidence="3" id="KW-1185">Reference proteome</keyword>
<accession>Q2LR09</accession>
<dbReference type="eggNOG" id="COG1512">
    <property type="taxonomic scope" value="Bacteria"/>
</dbReference>
<organism evidence="2 3">
    <name type="scientific">Syntrophus aciditrophicus (strain SB)</name>
    <dbReference type="NCBI Taxonomy" id="56780"/>
    <lineage>
        <taxon>Bacteria</taxon>
        <taxon>Pseudomonadati</taxon>
        <taxon>Thermodesulfobacteriota</taxon>
        <taxon>Syntrophia</taxon>
        <taxon>Syntrophales</taxon>
        <taxon>Syntrophaceae</taxon>
        <taxon>Syntrophus</taxon>
    </lineage>
</organism>
<dbReference type="HOGENOM" id="CLU_035211_2_0_7"/>